<evidence type="ECO:0000256" key="5">
    <source>
        <dbReference type="PIRNR" id="PIRNR000099"/>
    </source>
</evidence>
<proteinExistence type="inferred from homology"/>
<feature type="active site" description="Proton acceptor" evidence="6">
    <location>
        <position position="336"/>
    </location>
</feature>
<evidence type="ECO:0000256" key="10">
    <source>
        <dbReference type="RuleBase" id="RU004175"/>
    </source>
</evidence>
<dbReference type="GO" id="GO:0051287">
    <property type="term" value="F:NAD binding"/>
    <property type="evidence" value="ECO:0007669"/>
    <property type="project" value="InterPro"/>
</dbReference>
<evidence type="ECO:0000256" key="9">
    <source>
        <dbReference type="PIRSR" id="PIRSR000099-4"/>
    </source>
</evidence>
<feature type="active site" description="Proton acceptor" evidence="6">
    <location>
        <position position="335"/>
    </location>
</feature>
<dbReference type="STRING" id="545695.TREAZ_3237"/>
<organism evidence="11 12">
    <name type="scientific">Leadbettera azotonutricia (strain ATCC BAA-888 / DSM 13862 / ZAS-9)</name>
    <name type="common">Treponema azotonutricium</name>
    <dbReference type="NCBI Taxonomy" id="545695"/>
    <lineage>
        <taxon>Bacteria</taxon>
        <taxon>Pseudomonadati</taxon>
        <taxon>Spirochaetota</taxon>
        <taxon>Spirochaetia</taxon>
        <taxon>Spirochaetales</taxon>
        <taxon>Breznakiellaceae</taxon>
        <taxon>Leadbettera</taxon>
    </lineage>
</organism>
<dbReference type="Gene3D" id="3.40.50.1980">
    <property type="entry name" value="Nitrogenase molybdenum iron protein domain"/>
    <property type="match status" value="2"/>
</dbReference>
<keyword evidence="2 9" id="KW-0479">Metal-binding</keyword>
<keyword evidence="3 9" id="KW-0862">Zinc</keyword>
<dbReference type="RefSeq" id="WP_015712325.1">
    <property type="nucleotide sequence ID" value="NC_015577.1"/>
</dbReference>
<dbReference type="HOGENOM" id="CLU_006732_3_3_12"/>
<comment type="cofactor">
    <cofactor evidence="9">
        <name>Zn(2+)</name>
        <dbReference type="ChEBI" id="CHEBI:29105"/>
    </cofactor>
    <text evidence="9">Binds 1 zinc ion per subunit.</text>
</comment>
<dbReference type="InterPro" id="IPR022695">
    <property type="entry name" value="Histidinol_DH_monofunct"/>
</dbReference>
<feature type="binding site" evidence="9">
    <location>
        <position position="267"/>
    </location>
    <ligand>
        <name>Zn(2+)</name>
        <dbReference type="ChEBI" id="CHEBI:29105"/>
    </ligand>
</feature>
<feature type="binding site" evidence="8">
    <location>
        <position position="270"/>
    </location>
    <ligand>
        <name>substrate</name>
    </ligand>
</feature>
<dbReference type="Proteomes" id="UP000009222">
    <property type="component" value="Chromosome"/>
</dbReference>
<evidence type="ECO:0000256" key="4">
    <source>
        <dbReference type="ARBA" id="ARBA00023002"/>
    </source>
</evidence>
<dbReference type="PANTHER" id="PTHR21256:SF2">
    <property type="entry name" value="HISTIDINE BIOSYNTHESIS TRIFUNCTIONAL PROTEIN"/>
    <property type="match status" value="1"/>
</dbReference>
<evidence type="ECO:0000256" key="8">
    <source>
        <dbReference type="PIRSR" id="PIRSR000099-3"/>
    </source>
</evidence>
<keyword evidence="4 5" id="KW-0560">Oxidoreductase</keyword>
<protein>
    <submittedName>
        <fullName evidence="11">Histidinol dehydrogenase</fullName>
        <ecNumber evidence="11">1.1.1.23</ecNumber>
    </submittedName>
</protein>
<feature type="binding site" evidence="8">
    <location>
        <position position="242"/>
    </location>
    <ligand>
        <name>substrate</name>
    </ligand>
</feature>
<dbReference type="EC" id="1.1.1.23" evidence="11"/>
<dbReference type="FunFam" id="3.40.50.1980:FF:000001">
    <property type="entry name" value="Histidinol dehydrogenase"/>
    <property type="match status" value="1"/>
</dbReference>
<dbReference type="InterPro" id="IPR016161">
    <property type="entry name" value="Ald_DH/histidinol_DH"/>
</dbReference>
<dbReference type="NCBIfam" id="TIGR00069">
    <property type="entry name" value="hisD"/>
    <property type="match status" value="1"/>
</dbReference>
<dbReference type="InParanoid" id="F5Y983"/>
<dbReference type="AlphaFoldDB" id="F5Y983"/>
<reference evidence="11 12" key="2">
    <citation type="journal article" date="2011" name="ISME J.">
        <title>RNA-seq reveals cooperative metabolic interactions between two termite-gut spirochete species in co-culture.</title>
        <authorList>
            <person name="Rosenthal A.Z."/>
            <person name="Matson E.G."/>
            <person name="Eldar A."/>
            <person name="Leadbetter J.R."/>
        </authorList>
    </citation>
    <scope>NUCLEOTIDE SEQUENCE [LARGE SCALE GENOMIC DNA]</scope>
    <source>
        <strain evidence="12">ATCC BAA-888 / DSM 13862 / ZAS-9</strain>
    </source>
</reference>
<evidence type="ECO:0000313" key="12">
    <source>
        <dbReference type="Proteomes" id="UP000009222"/>
    </source>
</evidence>
<evidence type="ECO:0000256" key="6">
    <source>
        <dbReference type="PIRSR" id="PIRSR000099-1"/>
    </source>
</evidence>
<feature type="binding site" evidence="9">
    <location>
        <position position="429"/>
    </location>
    <ligand>
        <name>Zn(2+)</name>
        <dbReference type="ChEBI" id="CHEBI:29105"/>
    </ligand>
</feature>
<evidence type="ECO:0000256" key="7">
    <source>
        <dbReference type="PIRSR" id="PIRSR000099-2"/>
    </source>
</evidence>
<dbReference type="CDD" id="cd06572">
    <property type="entry name" value="Histidinol_dh"/>
    <property type="match status" value="1"/>
</dbReference>
<feature type="binding site" evidence="8">
    <location>
        <position position="336"/>
    </location>
    <ligand>
        <name>substrate</name>
    </ligand>
</feature>
<feature type="binding site" evidence="7">
    <location>
        <position position="128"/>
    </location>
    <ligand>
        <name>NAD(+)</name>
        <dbReference type="ChEBI" id="CHEBI:57540"/>
    </ligand>
</feature>
<feature type="binding site" evidence="8">
    <location>
        <position position="267"/>
    </location>
    <ligand>
        <name>substrate</name>
    </ligand>
</feature>
<evidence type="ECO:0000256" key="2">
    <source>
        <dbReference type="ARBA" id="ARBA00022723"/>
    </source>
</evidence>
<dbReference type="SUPFAM" id="SSF53720">
    <property type="entry name" value="ALDH-like"/>
    <property type="match status" value="1"/>
</dbReference>
<name>F5Y983_LEAAZ</name>
<dbReference type="PRINTS" id="PR00083">
    <property type="entry name" value="HOLDHDRGNASE"/>
</dbReference>
<dbReference type="eggNOG" id="COG0141">
    <property type="taxonomic scope" value="Bacteria"/>
</dbReference>
<dbReference type="PANTHER" id="PTHR21256">
    <property type="entry name" value="HISTIDINOL DEHYDROGENASE HDH"/>
    <property type="match status" value="1"/>
</dbReference>
<accession>F5Y983</accession>
<dbReference type="Gene3D" id="1.20.5.1300">
    <property type="match status" value="1"/>
</dbReference>
<reference evidence="12" key="1">
    <citation type="submission" date="2009-12" db="EMBL/GenBank/DDBJ databases">
        <title>Complete sequence of Treponema azotonutricium strain ZAS-9.</title>
        <authorList>
            <person name="Tetu S.G."/>
            <person name="Matson E."/>
            <person name="Ren Q."/>
            <person name="Seshadri R."/>
            <person name="Elbourne L."/>
            <person name="Hassan K.A."/>
            <person name="Durkin A."/>
            <person name="Radune D."/>
            <person name="Mohamoud Y."/>
            <person name="Shay R."/>
            <person name="Jin S."/>
            <person name="Zhang X."/>
            <person name="Lucey K."/>
            <person name="Ballor N.R."/>
            <person name="Ottesen E."/>
            <person name="Rosenthal R."/>
            <person name="Allen A."/>
            <person name="Leadbetter J.R."/>
            <person name="Paulsen I.T."/>
        </authorList>
    </citation>
    <scope>NUCLEOTIDE SEQUENCE [LARGE SCALE GENOMIC DNA]</scope>
    <source>
        <strain evidence="12">ATCC BAA-888 / DSM 13862 / ZAS-9</strain>
    </source>
</reference>
<comment type="similarity">
    <text evidence="1 5 10">Belongs to the histidinol dehydrogenase family.</text>
</comment>
<feature type="binding site" evidence="8">
    <location>
        <position position="369"/>
    </location>
    <ligand>
        <name>substrate</name>
    </ligand>
</feature>
<dbReference type="GO" id="GO:0004399">
    <property type="term" value="F:histidinol dehydrogenase activity"/>
    <property type="evidence" value="ECO:0007669"/>
    <property type="project" value="UniProtKB-EC"/>
</dbReference>
<feature type="binding site" evidence="8">
    <location>
        <position position="424"/>
    </location>
    <ligand>
        <name>substrate</name>
    </ligand>
</feature>
<feature type="binding site" evidence="9">
    <location>
        <position position="369"/>
    </location>
    <ligand>
        <name>Zn(2+)</name>
        <dbReference type="ChEBI" id="CHEBI:29105"/>
    </ligand>
</feature>
<dbReference type="EMBL" id="CP001841">
    <property type="protein sequence ID" value="AEF80596.1"/>
    <property type="molecule type" value="Genomic_DNA"/>
</dbReference>
<dbReference type="InterPro" id="IPR012131">
    <property type="entry name" value="Hstdl_DH"/>
</dbReference>
<feature type="binding site" evidence="9">
    <location>
        <position position="270"/>
    </location>
    <ligand>
        <name>Zn(2+)</name>
        <dbReference type="ChEBI" id="CHEBI:29105"/>
    </ligand>
</feature>
<dbReference type="PIRSF" id="PIRSF000099">
    <property type="entry name" value="Histidinol_dh"/>
    <property type="match status" value="1"/>
</dbReference>
<evidence type="ECO:0000313" key="11">
    <source>
        <dbReference type="EMBL" id="AEF80596.1"/>
    </source>
</evidence>
<dbReference type="GO" id="GO:0046872">
    <property type="term" value="F:metal ion binding"/>
    <property type="evidence" value="ECO:0007669"/>
    <property type="project" value="UniProtKB-KW"/>
</dbReference>
<feature type="binding site" evidence="7">
    <location>
        <position position="196"/>
    </location>
    <ligand>
        <name>NAD(+)</name>
        <dbReference type="ChEBI" id="CHEBI:57540"/>
    </ligand>
</feature>
<evidence type="ECO:0000256" key="1">
    <source>
        <dbReference type="ARBA" id="ARBA00010178"/>
    </source>
</evidence>
<dbReference type="OrthoDB" id="9805269at2"/>
<sequence>MKILNADEFDAYWNKRNTAENHTAAETAVKDIIAEIRLNGDRAVKTFAAKFDKSSPEIFEVPRHMVQKAVTDLEANDPDLVRALKFSAGNIWRFSELQRSQFRDFETEIAPGVFTGQRVIPVERAAVYVPAGRFPLISTALMGLVPAFCAGVGDVILASPPLEDGLPDKRILAAAGIASATCSRSELRVFAIGGAQAIAALALGTETIPRCDVIVGPGNKYVALAKRLLYGETGIDFVAGPTDVLIITGDLQKGSSANLTAADMLAQAEHDPDARARALVPNRESADLLARTLSSRLADLSTASTARASLESGGLIIIYNNKDEATRIANTIAPEHLELQTANPEAWVQGLRNYGSLFIGEASAEVLGDYSVGINHTLPTSGSARFTGGLSVRHFLKTATSLRCSSGSGYTEALKAAECIARAEGLSGHAASAAMRSTSAKT</sequence>
<evidence type="ECO:0000256" key="3">
    <source>
        <dbReference type="ARBA" id="ARBA00022833"/>
    </source>
</evidence>
<feature type="binding site" evidence="7">
    <location>
        <position position="219"/>
    </location>
    <ligand>
        <name>NAD(+)</name>
        <dbReference type="ChEBI" id="CHEBI:57540"/>
    </ligand>
</feature>
<feature type="binding site" evidence="8">
    <location>
        <position position="429"/>
    </location>
    <ligand>
        <name>substrate</name>
    </ligand>
</feature>
<gene>
    <name evidence="11" type="primary">hisD</name>
    <name evidence="11" type="ordered locus">TREAZ_3237</name>
</gene>
<dbReference type="KEGG" id="taz:TREAZ_3237"/>
<dbReference type="FunCoup" id="F5Y983">
    <property type="interactions" value="412"/>
</dbReference>
<dbReference type="Pfam" id="PF00815">
    <property type="entry name" value="Histidinol_dh"/>
    <property type="match status" value="1"/>
</dbReference>
<keyword evidence="7" id="KW-0520">NAD</keyword>
<dbReference type="GO" id="GO:0000105">
    <property type="term" value="P:L-histidine biosynthetic process"/>
    <property type="evidence" value="ECO:0007669"/>
    <property type="project" value="InterPro"/>
</dbReference>
<keyword evidence="12" id="KW-1185">Reference proteome</keyword>
<dbReference type="GO" id="GO:0005829">
    <property type="term" value="C:cytosol"/>
    <property type="evidence" value="ECO:0007669"/>
    <property type="project" value="TreeGrafter"/>
</dbReference>